<sequence length="254" mass="27808">MGFQSTSPLPEDHVMDKIEVETSQVVSCNSTVIAKVEKGMSDKPFLLVLSENKEDRESLSTICDPVSIAEAITPRGDALEMPFSSEAPDDSLSLGCETPRESIFDPFAPGPDVALWAPKKQETRGAEVSSRRKLNFDSGDFPIKRLSFDSSDSEEEDEYLQVIQKMILDLLISDGPLDGREESKKILIDSILYGSCKTPDSKPLLTGIASVCPDAPLRSSHKVLKLSPSICRKIDFDAVIDSISPRSSVVEENN</sequence>
<evidence type="ECO:0000313" key="2">
    <source>
        <dbReference type="Proteomes" id="UP000636709"/>
    </source>
</evidence>
<dbReference type="EMBL" id="JACEFO010002303">
    <property type="protein sequence ID" value="KAF8666994.1"/>
    <property type="molecule type" value="Genomic_DNA"/>
</dbReference>
<keyword evidence="2" id="KW-1185">Reference proteome</keyword>
<name>A0A835AJR5_9POAL</name>
<comment type="caution">
    <text evidence="1">The sequence shown here is derived from an EMBL/GenBank/DDBJ whole genome shotgun (WGS) entry which is preliminary data.</text>
</comment>
<reference evidence="1" key="1">
    <citation type="submission" date="2020-07" db="EMBL/GenBank/DDBJ databases">
        <title>Genome sequence and genetic diversity analysis of an under-domesticated orphan crop, white fonio (Digitaria exilis).</title>
        <authorList>
            <person name="Bennetzen J.L."/>
            <person name="Chen S."/>
            <person name="Ma X."/>
            <person name="Wang X."/>
            <person name="Yssel A.E.J."/>
            <person name="Chaluvadi S.R."/>
            <person name="Johnson M."/>
            <person name="Gangashetty P."/>
            <person name="Hamidou F."/>
            <person name="Sanogo M.D."/>
            <person name="Zwaenepoel A."/>
            <person name="Wallace J."/>
            <person name="Van De Peer Y."/>
            <person name="Van Deynze A."/>
        </authorList>
    </citation>
    <scope>NUCLEOTIDE SEQUENCE</scope>
    <source>
        <tissue evidence="1">Leaves</tissue>
    </source>
</reference>
<dbReference type="Proteomes" id="UP000636709">
    <property type="component" value="Unassembled WGS sequence"/>
</dbReference>
<dbReference type="InterPro" id="IPR038971">
    <property type="entry name" value="SMR11/SMR16"/>
</dbReference>
<proteinExistence type="predicted"/>
<dbReference type="OrthoDB" id="777328at2759"/>
<accession>A0A835AJR5</accession>
<dbReference type="PANTHER" id="PTHR36310">
    <property type="entry name" value="CYCLIN-DEPENDENT PROTEIN KINASE INHIBITOR SMR11"/>
    <property type="match status" value="1"/>
</dbReference>
<evidence type="ECO:0000313" key="1">
    <source>
        <dbReference type="EMBL" id="KAF8666994.1"/>
    </source>
</evidence>
<organism evidence="1 2">
    <name type="scientific">Digitaria exilis</name>
    <dbReference type="NCBI Taxonomy" id="1010633"/>
    <lineage>
        <taxon>Eukaryota</taxon>
        <taxon>Viridiplantae</taxon>
        <taxon>Streptophyta</taxon>
        <taxon>Embryophyta</taxon>
        <taxon>Tracheophyta</taxon>
        <taxon>Spermatophyta</taxon>
        <taxon>Magnoliopsida</taxon>
        <taxon>Liliopsida</taxon>
        <taxon>Poales</taxon>
        <taxon>Poaceae</taxon>
        <taxon>PACMAD clade</taxon>
        <taxon>Panicoideae</taxon>
        <taxon>Panicodae</taxon>
        <taxon>Paniceae</taxon>
        <taxon>Anthephorinae</taxon>
        <taxon>Digitaria</taxon>
    </lineage>
</organism>
<protein>
    <submittedName>
        <fullName evidence="1">Uncharacterized protein</fullName>
    </submittedName>
</protein>
<dbReference type="PANTHER" id="PTHR36310:SF1">
    <property type="entry name" value="CYCLIN-DEPENDENT PROTEIN KINASE INHIBITOR SMR11"/>
    <property type="match status" value="1"/>
</dbReference>
<gene>
    <name evidence="1" type="ORF">HU200_053163</name>
</gene>
<dbReference type="AlphaFoldDB" id="A0A835AJR5"/>